<dbReference type="Gene3D" id="2.30.110.10">
    <property type="entry name" value="Electron Transport, Fmn-binding Protein, Chain A"/>
    <property type="match status" value="1"/>
</dbReference>
<reference evidence="2 3" key="1">
    <citation type="submission" date="2018-06" db="EMBL/GenBank/DDBJ databases">
        <title>Draft genome sequence of Modestobacter versicolor CP153-2.</title>
        <authorList>
            <person name="Gundlapally S.R."/>
        </authorList>
    </citation>
    <scope>NUCLEOTIDE SEQUENCE [LARGE SCALE GENOMIC DNA]</scope>
    <source>
        <strain evidence="2 3">CP153-2</strain>
    </source>
</reference>
<evidence type="ECO:0000313" key="4">
    <source>
        <dbReference type="Proteomes" id="UP000580718"/>
    </source>
</evidence>
<dbReference type="Proteomes" id="UP000580718">
    <property type="component" value="Unassembled WGS sequence"/>
</dbReference>
<dbReference type="EMBL" id="JACIBU010000001">
    <property type="protein sequence ID" value="MBB3675750.1"/>
    <property type="molecule type" value="Genomic_DNA"/>
</dbReference>
<reference evidence="1 4" key="2">
    <citation type="submission" date="2020-08" db="EMBL/GenBank/DDBJ databases">
        <title>Sequencing the genomes of 1000 actinobacteria strains.</title>
        <authorList>
            <person name="Klenk H.-P."/>
        </authorList>
    </citation>
    <scope>NUCLEOTIDE SEQUENCE [LARGE SCALE GENOMIC DNA]</scope>
    <source>
        <strain evidence="1 4">DSM 16678</strain>
    </source>
</reference>
<dbReference type="PANTHER" id="PTHR35802">
    <property type="entry name" value="PROTEASE SYNTHASE AND SPORULATION PROTEIN PAI 2"/>
    <property type="match status" value="1"/>
</dbReference>
<gene>
    <name evidence="2" type="ORF">DMO24_04570</name>
    <name evidence="1" type="ORF">FHX36_001485</name>
</gene>
<evidence type="ECO:0000313" key="2">
    <source>
        <dbReference type="EMBL" id="PZA22541.1"/>
    </source>
</evidence>
<dbReference type="InterPro" id="IPR007396">
    <property type="entry name" value="TR_PAI2-type"/>
</dbReference>
<dbReference type="OrthoDB" id="9794948at2"/>
<dbReference type="AlphaFoldDB" id="A0A323VD86"/>
<dbReference type="Proteomes" id="UP000247602">
    <property type="component" value="Unassembled WGS sequence"/>
</dbReference>
<dbReference type="PIRSF" id="PIRSF010372">
    <property type="entry name" value="PaiB"/>
    <property type="match status" value="1"/>
</dbReference>
<keyword evidence="3" id="KW-1185">Reference proteome</keyword>
<dbReference type="InterPro" id="IPR012349">
    <property type="entry name" value="Split_barrel_FMN-bd"/>
</dbReference>
<dbReference type="RefSeq" id="WP_110551161.1">
    <property type="nucleotide sequence ID" value="NZ_JACIBU010000001.1"/>
</dbReference>
<dbReference type="Pfam" id="PF04299">
    <property type="entry name" value="FMN_bind_2"/>
    <property type="match status" value="1"/>
</dbReference>
<evidence type="ECO:0000313" key="3">
    <source>
        <dbReference type="Proteomes" id="UP000247602"/>
    </source>
</evidence>
<evidence type="ECO:0000313" key="1">
    <source>
        <dbReference type="EMBL" id="MBB3675750.1"/>
    </source>
</evidence>
<dbReference type="PANTHER" id="PTHR35802:SF1">
    <property type="entry name" value="PROTEASE SYNTHASE AND SPORULATION PROTEIN PAI 2"/>
    <property type="match status" value="1"/>
</dbReference>
<protein>
    <submittedName>
        <fullName evidence="1 2">Transcriptional regulator</fullName>
    </submittedName>
</protein>
<proteinExistence type="predicted"/>
<sequence>MYVPAHFAAPDDAVAQLLAAPGAVDLVSSTPAGLTATTLPVLHDPQAGTLSGHLARNNPQWRDTVGEVLVIVRGPDAYVSPSWYATKAEHGRVVPTWDYVLAHVHGELVVHEDPGWLAAHVGRLTAAHEGHRAEPWAVTDAPERFVTGQLRAIVGVEVRISRVEAKWKLSQNRSAADVDGVVGGLLADGEAATAAAVQAVRTGDRG</sequence>
<dbReference type="SUPFAM" id="SSF50475">
    <property type="entry name" value="FMN-binding split barrel"/>
    <property type="match status" value="1"/>
</dbReference>
<organism evidence="2 3">
    <name type="scientific">Modestobacter versicolor</name>
    <dbReference type="NCBI Taxonomy" id="429133"/>
    <lineage>
        <taxon>Bacteria</taxon>
        <taxon>Bacillati</taxon>
        <taxon>Actinomycetota</taxon>
        <taxon>Actinomycetes</taxon>
        <taxon>Geodermatophilales</taxon>
        <taxon>Geodermatophilaceae</taxon>
        <taxon>Modestobacter</taxon>
    </lineage>
</organism>
<comment type="caution">
    <text evidence="2">The sequence shown here is derived from an EMBL/GenBank/DDBJ whole genome shotgun (WGS) entry which is preliminary data.</text>
</comment>
<accession>A0A323VD86</accession>
<name>A0A323VD86_9ACTN</name>
<dbReference type="EMBL" id="QKNV01000028">
    <property type="protein sequence ID" value="PZA22541.1"/>
    <property type="molecule type" value="Genomic_DNA"/>
</dbReference>